<dbReference type="EMBL" id="FNIR01000011">
    <property type="protein sequence ID" value="SDP21092.1"/>
    <property type="molecule type" value="Genomic_DNA"/>
</dbReference>
<dbReference type="OrthoDB" id="5192281at2"/>
<gene>
    <name evidence="1" type="ORF">SAMN05660199_03363</name>
</gene>
<organism evidence="1 2">
    <name type="scientific">Klenkia soli</name>
    <dbReference type="NCBI Taxonomy" id="1052260"/>
    <lineage>
        <taxon>Bacteria</taxon>
        <taxon>Bacillati</taxon>
        <taxon>Actinomycetota</taxon>
        <taxon>Actinomycetes</taxon>
        <taxon>Geodermatophilales</taxon>
        <taxon>Geodermatophilaceae</taxon>
        <taxon>Klenkia</taxon>
    </lineage>
</organism>
<evidence type="ECO:0000313" key="2">
    <source>
        <dbReference type="Proteomes" id="UP000199088"/>
    </source>
</evidence>
<dbReference type="Proteomes" id="UP000199088">
    <property type="component" value="Unassembled WGS sequence"/>
</dbReference>
<accession>A0A1H0QUU4</accession>
<dbReference type="AlphaFoldDB" id="A0A1H0QUU4"/>
<evidence type="ECO:0000313" key="1">
    <source>
        <dbReference type="EMBL" id="SDP21092.1"/>
    </source>
</evidence>
<name>A0A1H0QUU4_9ACTN</name>
<keyword evidence="2" id="KW-1185">Reference proteome</keyword>
<reference evidence="2" key="1">
    <citation type="submission" date="2016-10" db="EMBL/GenBank/DDBJ databases">
        <authorList>
            <person name="Varghese N."/>
            <person name="Submissions S."/>
        </authorList>
    </citation>
    <scope>NUCLEOTIDE SEQUENCE [LARGE SCALE GENOMIC DNA]</scope>
    <source>
        <strain evidence="2">DSM 45843</strain>
    </source>
</reference>
<proteinExistence type="predicted"/>
<protein>
    <submittedName>
        <fullName evidence="1">Uncharacterized protein</fullName>
    </submittedName>
</protein>
<sequence>MDSFVTCAVVETTETHAFELGLALELDVPTGVVVREDPHVAGVFYLESGTEAEDAQRALALVLQTTAVLAARLGVPTEVTEVSVLSLEGATCWLAGDAVPTSVLPPH</sequence>
<dbReference type="RefSeq" id="WP_091247295.1">
    <property type="nucleotide sequence ID" value="NZ_FNIR01000011.1"/>
</dbReference>